<dbReference type="Pfam" id="PF00059">
    <property type="entry name" value="Lectin_C"/>
    <property type="match status" value="1"/>
</dbReference>
<dbReference type="InterPro" id="IPR050111">
    <property type="entry name" value="C-type_lectin/snaclec_domain"/>
</dbReference>
<organism evidence="2 3">
    <name type="scientific">Dinothrombium tinctorium</name>
    <dbReference type="NCBI Taxonomy" id="1965070"/>
    <lineage>
        <taxon>Eukaryota</taxon>
        <taxon>Metazoa</taxon>
        <taxon>Ecdysozoa</taxon>
        <taxon>Arthropoda</taxon>
        <taxon>Chelicerata</taxon>
        <taxon>Arachnida</taxon>
        <taxon>Acari</taxon>
        <taxon>Acariformes</taxon>
        <taxon>Trombidiformes</taxon>
        <taxon>Prostigmata</taxon>
        <taxon>Anystina</taxon>
        <taxon>Parasitengona</taxon>
        <taxon>Trombidioidea</taxon>
        <taxon>Trombidiidae</taxon>
        <taxon>Dinothrombium</taxon>
    </lineage>
</organism>
<sequence>MLSVVECLQGWHRFQNKCFYIGTNEFNAEEAFNQCKALKSHLATIHSIEEEDFLENLIQEKKFYRIGLLPTTYKPNSVVWIDGSPVNYTNWLKNDDPNYVTTKCGWVSISKGVYENQQRTVVWHDDDCSEKRNFICEQKIGKKQKFQIEKYPENNVLQFLIVNQANLMDELDRLKKEFAFLSSGNDYCRNDQSVFPPGQYEDDQQPTLRRFGYGY</sequence>
<dbReference type="AlphaFoldDB" id="A0A3S3P724"/>
<evidence type="ECO:0000259" key="1">
    <source>
        <dbReference type="PROSITE" id="PS50041"/>
    </source>
</evidence>
<dbReference type="PROSITE" id="PS50041">
    <property type="entry name" value="C_TYPE_LECTIN_2"/>
    <property type="match status" value="1"/>
</dbReference>
<name>A0A3S3P724_9ACAR</name>
<feature type="domain" description="C-type lectin" evidence="1">
    <location>
        <begin position="14"/>
        <end position="137"/>
    </location>
</feature>
<dbReference type="EMBL" id="NCKU01007677">
    <property type="protein sequence ID" value="RWS02460.1"/>
    <property type="molecule type" value="Genomic_DNA"/>
</dbReference>
<dbReference type="PANTHER" id="PTHR22803">
    <property type="entry name" value="MANNOSE, PHOSPHOLIPASE, LECTIN RECEPTOR RELATED"/>
    <property type="match status" value="1"/>
</dbReference>
<dbReference type="SMART" id="SM00034">
    <property type="entry name" value="CLECT"/>
    <property type="match status" value="1"/>
</dbReference>
<proteinExistence type="predicted"/>
<evidence type="ECO:0000313" key="2">
    <source>
        <dbReference type="EMBL" id="RWS02460.1"/>
    </source>
</evidence>
<dbReference type="OrthoDB" id="6507960at2759"/>
<keyword evidence="3" id="KW-1185">Reference proteome</keyword>
<dbReference type="InterPro" id="IPR001304">
    <property type="entry name" value="C-type_lectin-like"/>
</dbReference>
<dbReference type="CDD" id="cd00037">
    <property type="entry name" value="CLECT"/>
    <property type="match status" value="1"/>
</dbReference>
<gene>
    <name evidence="2" type="ORF">B4U79_16614</name>
</gene>
<dbReference type="Proteomes" id="UP000285301">
    <property type="component" value="Unassembled WGS sequence"/>
</dbReference>
<dbReference type="Gene3D" id="3.10.100.10">
    <property type="entry name" value="Mannose-Binding Protein A, subunit A"/>
    <property type="match status" value="1"/>
</dbReference>
<evidence type="ECO:0000313" key="3">
    <source>
        <dbReference type="Proteomes" id="UP000285301"/>
    </source>
</evidence>
<dbReference type="SUPFAM" id="SSF56436">
    <property type="entry name" value="C-type lectin-like"/>
    <property type="match status" value="1"/>
</dbReference>
<reference evidence="2 3" key="1">
    <citation type="journal article" date="2018" name="Gigascience">
        <title>Genomes of trombidid mites reveal novel predicted allergens and laterally-transferred genes associated with secondary metabolism.</title>
        <authorList>
            <person name="Dong X."/>
            <person name="Chaisiri K."/>
            <person name="Xia D."/>
            <person name="Armstrong S.D."/>
            <person name="Fang Y."/>
            <person name="Donnelly M.J."/>
            <person name="Kadowaki T."/>
            <person name="McGarry J.W."/>
            <person name="Darby A.C."/>
            <person name="Makepeace B.L."/>
        </authorList>
    </citation>
    <scope>NUCLEOTIDE SEQUENCE [LARGE SCALE GENOMIC DNA]</scope>
    <source>
        <strain evidence="2">UoL-WK</strain>
    </source>
</reference>
<protein>
    <submittedName>
        <fullName evidence="2">CD209 antigen-like protein E</fullName>
    </submittedName>
</protein>
<dbReference type="InterPro" id="IPR016186">
    <property type="entry name" value="C-type_lectin-like/link_sf"/>
</dbReference>
<comment type="caution">
    <text evidence="2">The sequence shown here is derived from an EMBL/GenBank/DDBJ whole genome shotgun (WGS) entry which is preliminary data.</text>
</comment>
<accession>A0A3S3P724</accession>
<dbReference type="InterPro" id="IPR016187">
    <property type="entry name" value="CTDL_fold"/>
</dbReference>